<keyword evidence="2" id="KW-1185">Reference proteome</keyword>
<dbReference type="InterPro" id="IPR053319">
    <property type="entry name" value="OEP61"/>
</dbReference>
<dbReference type="AlphaFoldDB" id="A0A0D9W557"/>
<dbReference type="STRING" id="77586.A0A0D9W557"/>
<dbReference type="Proteomes" id="UP000032180">
    <property type="component" value="Chromosome 4"/>
</dbReference>
<sequence>MIARLGECVDEGCEGLGYDPSNVKAYYRRGKGNLEAAVGDLRKAHELSPNEETIGEVLKDVEKKLAVKLPRGVVIEEIVEDPLLKPTPPPSRHSSPPAVAASTYLTCFVVFPMPIASSSSFSSIHCTISSSDVCIACRVHSPL</sequence>
<accession>A0A0D9W557</accession>
<reference evidence="1 2" key="1">
    <citation type="submission" date="2012-08" db="EMBL/GenBank/DDBJ databases">
        <title>Oryza genome evolution.</title>
        <authorList>
            <person name="Wing R.A."/>
        </authorList>
    </citation>
    <scope>NUCLEOTIDE SEQUENCE</scope>
</reference>
<dbReference type="Gene3D" id="1.25.40.10">
    <property type="entry name" value="Tetratricopeptide repeat domain"/>
    <property type="match status" value="1"/>
</dbReference>
<name>A0A0D9W557_9ORYZ</name>
<evidence type="ECO:0000313" key="1">
    <source>
        <dbReference type="EnsemblPlants" id="LPERR04G10000.1"/>
    </source>
</evidence>
<dbReference type="EnsemblPlants" id="LPERR04G10000.1">
    <property type="protein sequence ID" value="LPERR04G10000.1"/>
    <property type="gene ID" value="LPERR04G10000"/>
</dbReference>
<evidence type="ECO:0000313" key="2">
    <source>
        <dbReference type="Proteomes" id="UP000032180"/>
    </source>
</evidence>
<dbReference type="PANTHER" id="PTHR48433:SF1">
    <property type="entry name" value="OUTER ENVELOPE PROTEIN 61-LIKE"/>
    <property type="match status" value="1"/>
</dbReference>
<reference evidence="1" key="3">
    <citation type="submission" date="2015-04" db="UniProtKB">
        <authorList>
            <consortium name="EnsemblPlants"/>
        </authorList>
    </citation>
    <scope>IDENTIFICATION</scope>
</reference>
<dbReference type="InterPro" id="IPR011990">
    <property type="entry name" value="TPR-like_helical_dom_sf"/>
</dbReference>
<reference evidence="2" key="2">
    <citation type="submission" date="2013-12" db="EMBL/GenBank/DDBJ databases">
        <authorList>
            <person name="Yu Y."/>
            <person name="Lee S."/>
            <person name="de Baynast K."/>
            <person name="Wissotski M."/>
            <person name="Liu L."/>
            <person name="Talag J."/>
            <person name="Goicoechea J."/>
            <person name="Angelova A."/>
            <person name="Jetty R."/>
            <person name="Kudrna D."/>
            <person name="Golser W."/>
            <person name="Rivera L."/>
            <person name="Zhang J."/>
            <person name="Wing R."/>
        </authorList>
    </citation>
    <scope>NUCLEOTIDE SEQUENCE</scope>
</reference>
<dbReference type="SUPFAM" id="SSF48452">
    <property type="entry name" value="TPR-like"/>
    <property type="match status" value="1"/>
</dbReference>
<dbReference type="HOGENOM" id="CLU_1808989_0_0_1"/>
<protein>
    <submittedName>
        <fullName evidence="1">Uncharacterized protein</fullName>
    </submittedName>
</protein>
<proteinExistence type="predicted"/>
<organism evidence="1 2">
    <name type="scientific">Leersia perrieri</name>
    <dbReference type="NCBI Taxonomy" id="77586"/>
    <lineage>
        <taxon>Eukaryota</taxon>
        <taxon>Viridiplantae</taxon>
        <taxon>Streptophyta</taxon>
        <taxon>Embryophyta</taxon>
        <taxon>Tracheophyta</taxon>
        <taxon>Spermatophyta</taxon>
        <taxon>Magnoliopsida</taxon>
        <taxon>Liliopsida</taxon>
        <taxon>Poales</taxon>
        <taxon>Poaceae</taxon>
        <taxon>BOP clade</taxon>
        <taxon>Oryzoideae</taxon>
        <taxon>Oryzeae</taxon>
        <taxon>Oryzinae</taxon>
        <taxon>Leersia</taxon>
    </lineage>
</organism>
<dbReference type="Gramene" id="LPERR04G10000.1">
    <property type="protein sequence ID" value="LPERR04G10000.1"/>
    <property type="gene ID" value="LPERR04G10000"/>
</dbReference>
<dbReference type="PANTHER" id="PTHR48433">
    <property type="entry name" value="OUTER ENVELOPE PROTEIN 61-LIKE"/>
    <property type="match status" value="1"/>
</dbReference>